<gene>
    <name evidence="2" type="ORF">GCM10007938_12990</name>
</gene>
<organism evidence="2 3">
    <name type="scientific">Vibrio zhanjiangensis</name>
    <dbReference type="NCBI Taxonomy" id="1046128"/>
    <lineage>
        <taxon>Bacteria</taxon>
        <taxon>Pseudomonadati</taxon>
        <taxon>Pseudomonadota</taxon>
        <taxon>Gammaproteobacteria</taxon>
        <taxon>Vibrionales</taxon>
        <taxon>Vibrionaceae</taxon>
        <taxon>Vibrio</taxon>
    </lineage>
</organism>
<dbReference type="InterPro" id="IPR036291">
    <property type="entry name" value="NAD(P)-bd_dom_sf"/>
</dbReference>
<dbReference type="Proteomes" id="UP001157138">
    <property type="component" value="Unassembled WGS sequence"/>
</dbReference>
<dbReference type="InterPro" id="IPR001509">
    <property type="entry name" value="Epimerase_deHydtase"/>
</dbReference>
<accession>A0ABQ6EWX8</accession>
<protein>
    <submittedName>
        <fullName evidence="2">UDP-glucose 4-epimerase</fullName>
    </submittedName>
</protein>
<name>A0ABQ6EWX8_9VIBR</name>
<evidence type="ECO:0000313" key="3">
    <source>
        <dbReference type="Proteomes" id="UP001157138"/>
    </source>
</evidence>
<evidence type="ECO:0000313" key="2">
    <source>
        <dbReference type="EMBL" id="GLT17522.1"/>
    </source>
</evidence>
<dbReference type="CDD" id="cd05232">
    <property type="entry name" value="UDP_G4E_4_SDR_e"/>
    <property type="match status" value="1"/>
</dbReference>
<dbReference type="InterPro" id="IPR050177">
    <property type="entry name" value="Lipid_A_modif_metabolic_enz"/>
</dbReference>
<feature type="domain" description="NAD-dependent epimerase/dehydratase" evidence="1">
    <location>
        <begin position="3"/>
        <end position="213"/>
    </location>
</feature>
<dbReference type="PANTHER" id="PTHR43245">
    <property type="entry name" value="BIFUNCTIONAL POLYMYXIN RESISTANCE PROTEIN ARNA"/>
    <property type="match status" value="1"/>
</dbReference>
<dbReference type="Pfam" id="PF01370">
    <property type="entry name" value="Epimerase"/>
    <property type="match status" value="1"/>
</dbReference>
<comment type="caution">
    <text evidence="2">The sequence shown here is derived from an EMBL/GenBank/DDBJ whole genome shotgun (WGS) entry which is preliminary data.</text>
</comment>
<proteinExistence type="predicted"/>
<reference evidence="3" key="1">
    <citation type="journal article" date="2019" name="Int. J. Syst. Evol. Microbiol.">
        <title>The Global Catalogue of Microorganisms (GCM) 10K type strain sequencing project: providing services to taxonomists for standard genome sequencing and annotation.</title>
        <authorList>
            <consortium name="The Broad Institute Genomics Platform"/>
            <consortium name="The Broad Institute Genome Sequencing Center for Infectious Disease"/>
            <person name="Wu L."/>
            <person name="Ma J."/>
        </authorList>
    </citation>
    <scope>NUCLEOTIDE SEQUENCE [LARGE SCALE GENOMIC DNA]</scope>
    <source>
        <strain evidence="3">NBRC 108723</strain>
    </source>
</reference>
<dbReference type="PANTHER" id="PTHR43245:SF58">
    <property type="entry name" value="BLL5923 PROTEIN"/>
    <property type="match status" value="1"/>
</dbReference>
<sequence length="313" mass="34155">MKILLTGSTGFVGSRVGTMAHERDWNVCAVVRRPAQESNTVCIANIGPETDWSGSLEGIDCIVHCAAVVHQMCDKNSLVDYRTVNTLGTLNLARQAAEAGVKRFVFLSSIKVNGEHTVPGSPFGPEVLTPPTDAYGLSKYDAEIALKKLADESGLEVVIIRPPLVYGPGVKANFLSMLNWTKKQFPLPLGAIHNQRSLVYVDNLADLILECCVNPCASNKVFMVSDDHDVSTTELLCCVAKHMGKKSFLIPIPAVFLQAFCTFIGKKDIGRRLCSSLHVDISETKNVLNWQPPYSFEQGICNTVLAYLSSHSN</sequence>
<dbReference type="SUPFAM" id="SSF51735">
    <property type="entry name" value="NAD(P)-binding Rossmann-fold domains"/>
    <property type="match status" value="1"/>
</dbReference>
<dbReference type="EMBL" id="BSPW01000023">
    <property type="protein sequence ID" value="GLT17522.1"/>
    <property type="molecule type" value="Genomic_DNA"/>
</dbReference>
<keyword evidence="3" id="KW-1185">Reference proteome</keyword>
<evidence type="ECO:0000259" key="1">
    <source>
        <dbReference type="Pfam" id="PF01370"/>
    </source>
</evidence>
<dbReference type="RefSeq" id="WP_284191431.1">
    <property type="nucleotide sequence ID" value="NZ_BSPW01000023.1"/>
</dbReference>
<dbReference type="Gene3D" id="3.40.50.720">
    <property type="entry name" value="NAD(P)-binding Rossmann-like Domain"/>
    <property type="match status" value="1"/>
</dbReference>